<dbReference type="SUPFAM" id="SSF46785">
    <property type="entry name" value="Winged helix' DNA-binding domain"/>
    <property type="match status" value="1"/>
</dbReference>
<reference evidence="2" key="1">
    <citation type="submission" date="2016-05" db="EMBL/GenBank/DDBJ databases">
        <title>Microbial consortia oxidize butane by reversing methanogenesis.</title>
        <authorList>
            <person name="Laso-Perez R."/>
            <person name="Richter M."/>
            <person name="Wegener G."/>
            <person name="Musat F."/>
        </authorList>
    </citation>
    <scope>NUCLEOTIDE SEQUENCE [LARGE SCALE GENOMIC DNA]</scope>
    <source>
        <strain evidence="2">BOX2</strain>
    </source>
</reference>
<dbReference type="STRING" id="1838285.SCAL_000831"/>
<dbReference type="EMBL" id="LYOS01000002">
    <property type="protein sequence ID" value="OFV68191.1"/>
    <property type="molecule type" value="Genomic_DNA"/>
</dbReference>
<organism evidence="2 3">
    <name type="scientific">Candidatus Syntropharchaeum caldarium</name>
    <dbReference type="NCBI Taxonomy" id="1838285"/>
    <lineage>
        <taxon>Archaea</taxon>
        <taxon>Methanobacteriati</taxon>
        <taxon>Methanobacteriota</taxon>
        <taxon>Stenosarchaea group</taxon>
        <taxon>Methanomicrobia</taxon>
        <taxon>Methanosarcinales</taxon>
        <taxon>ANME-2 cluster</taxon>
        <taxon>Candidatus Syntropharchaeum</taxon>
    </lineage>
</organism>
<dbReference type="Pfam" id="PF12802">
    <property type="entry name" value="MarR_2"/>
    <property type="match status" value="1"/>
</dbReference>
<evidence type="ECO:0000259" key="1">
    <source>
        <dbReference type="SMART" id="SM00419"/>
    </source>
</evidence>
<dbReference type="PIRSF" id="PIRSF004955">
    <property type="entry name" value="HTH_arch"/>
    <property type="match status" value="1"/>
</dbReference>
<proteinExistence type="predicted"/>
<feature type="domain" description="HTH crp-type" evidence="1">
    <location>
        <begin position="19"/>
        <end position="68"/>
    </location>
</feature>
<dbReference type="Gene3D" id="1.10.10.10">
    <property type="entry name" value="Winged helix-like DNA-binding domain superfamily/Winged helix DNA-binding domain"/>
    <property type="match status" value="1"/>
</dbReference>
<dbReference type="GO" id="GO:0003700">
    <property type="term" value="F:DNA-binding transcription factor activity"/>
    <property type="evidence" value="ECO:0007669"/>
    <property type="project" value="InterPro"/>
</dbReference>
<dbReference type="SMART" id="SM00419">
    <property type="entry name" value="HTH_CRP"/>
    <property type="match status" value="1"/>
</dbReference>
<comment type="caution">
    <text evidence="2">The sequence shown here is derived from an EMBL/GenBank/DDBJ whole genome shotgun (WGS) entry which is preliminary data.</text>
</comment>
<dbReference type="Proteomes" id="UP000186940">
    <property type="component" value="Unassembled WGS sequence"/>
</dbReference>
<dbReference type="InterPro" id="IPR057161">
    <property type="entry name" value="DUF7839"/>
</dbReference>
<gene>
    <name evidence="2" type="ORF">SCAL_000831</name>
</gene>
<dbReference type="InterPro" id="IPR012015">
    <property type="entry name" value="UCP_HTH_arc"/>
</dbReference>
<sequence>MIQALKSKKVSSKFQILVEIAEHQPTIRQKDIATKMDITPQAVSEYVKEMVDEGLIHTDGKKMYVITREGVNFVLRVSKEMKEYLDHINNIVTNISVWAAVAAEDLAEGDTVHLFMDDGTLYASKGVVEGVATAKVVVSAKKGEDVGVSNINGIIPLEMGKVMVCAVPQVQDGGSRSISPDKLRTAVEGSDLICVLGIEAHVALKRIGVEPHIVYGVREVIVEAAKRGISPVLVCVESEIPSILQRLGDDAIEYEFVEIRN</sequence>
<dbReference type="AlphaFoldDB" id="A0A1F2PBW7"/>
<evidence type="ECO:0000313" key="2">
    <source>
        <dbReference type="EMBL" id="OFV68191.1"/>
    </source>
</evidence>
<dbReference type="InterPro" id="IPR036388">
    <property type="entry name" value="WH-like_DNA-bd_sf"/>
</dbReference>
<dbReference type="InterPro" id="IPR036390">
    <property type="entry name" value="WH_DNA-bd_sf"/>
</dbReference>
<protein>
    <submittedName>
        <fullName evidence="2">Conserved protein HTH transcriptional regulator, archaea</fullName>
    </submittedName>
</protein>
<name>A0A1F2PBW7_9EURY</name>
<dbReference type="InterPro" id="IPR012318">
    <property type="entry name" value="HTH_CRP"/>
</dbReference>
<dbReference type="Pfam" id="PF25211">
    <property type="entry name" value="DUF7839"/>
    <property type="match status" value="1"/>
</dbReference>
<accession>A0A1F2PBW7</accession>
<dbReference type="PANTHER" id="PTHR43704">
    <property type="entry name" value="BSR5907 PROTEIN"/>
    <property type="match status" value="1"/>
</dbReference>
<dbReference type="InterPro" id="IPR000835">
    <property type="entry name" value="HTH_MarR-typ"/>
</dbReference>
<evidence type="ECO:0000313" key="3">
    <source>
        <dbReference type="Proteomes" id="UP000186940"/>
    </source>
</evidence>
<dbReference type="GO" id="GO:0003677">
    <property type="term" value="F:DNA binding"/>
    <property type="evidence" value="ECO:0007669"/>
    <property type="project" value="InterPro"/>
</dbReference>
<keyword evidence="3" id="KW-1185">Reference proteome</keyword>
<dbReference type="PANTHER" id="PTHR43704:SF2">
    <property type="entry name" value="HTH CRP-TYPE DOMAIN-CONTAINING PROTEIN"/>
    <property type="match status" value="1"/>
</dbReference>
<dbReference type="PATRIC" id="fig|1838285.3.peg.840"/>